<keyword evidence="3 5" id="KW-1133">Transmembrane helix</keyword>
<dbReference type="InterPro" id="IPR005828">
    <property type="entry name" value="MFS_sugar_transport-like"/>
</dbReference>
<feature type="transmembrane region" description="Helical" evidence="5">
    <location>
        <begin position="261"/>
        <end position="281"/>
    </location>
</feature>
<dbReference type="GO" id="GO:0016020">
    <property type="term" value="C:membrane"/>
    <property type="evidence" value="ECO:0007669"/>
    <property type="project" value="UniProtKB-SubCell"/>
</dbReference>
<dbReference type="OrthoDB" id="3936150at2759"/>
<evidence type="ECO:0000256" key="2">
    <source>
        <dbReference type="ARBA" id="ARBA00022692"/>
    </source>
</evidence>
<proteinExistence type="predicted"/>
<dbReference type="GO" id="GO:0022857">
    <property type="term" value="F:transmembrane transporter activity"/>
    <property type="evidence" value="ECO:0007669"/>
    <property type="project" value="InterPro"/>
</dbReference>
<dbReference type="SUPFAM" id="SSF103473">
    <property type="entry name" value="MFS general substrate transporter"/>
    <property type="match status" value="1"/>
</dbReference>
<dbReference type="EMBL" id="CADEPI010000068">
    <property type="protein sequence ID" value="CAB3372050.1"/>
    <property type="molecule type" value="Genomic_DNA"/>
</dbReference>
<evidence type="ECO:0000256" key="4">
    <source>
        <dbReference type="ARBA" id="ARBA00023136"/>
    </source>
</evidence>
<protein>
    <recommendedName>
        <fullName evidence="8">Major facilitator superfamily (MFS) profile domain-containing protein</fullName>
    </recommendedName>
</protein>
<organism evidence="6 7">
    <name type="scientific">Cloeon dipterum</name>
    <dbReference type="NCBI Taxonomy" id="197152"/>
    <lineage>
        <taxon>Eukaryota</taxon>
        <taxon>Metazoa</taxon>
        <taxon>Ecdysozoa</taxon>
        <taxon>Arthropoda</taxon>
        <taxon>Hexapoda</taxon>
        <taxon>Insecta</taxon>
        <taxon>Pterygota</taxon>
        <taxon>Palaeoptera</taxon>
        <taxon>Ephemeroptera</taxon>
        <taxon>Pisciforma</taxon>
        <taxon>Baetidae</taxon>
        <taxon>Cloeon</taxon>
    </lineage>
</organism>
<feature type="transmembrane region" description="Helical" evidence="5">
    <location>
        <begin position="428"/>
        <end position="447"/>
    </location>
</feature>
<dbReference type="AlphaFoldDB" id="A0A8S1CS35"/>
<dbReference type="Pfam" id="PF00083">
    <property type="entry name" value="Sugar_tr"/>
    <property type="match status" value="1"/>
</dbReference>
<evidence type="ECO:0000256" key="1">
    <source>
        <dbReference type="ARBA" id="ARBA00004141"/>
    </source>
</evidence>
<evidence type="ECO:0000256" key="5">
    <source>
        <dbReference type="SAM" id="Phobius"/>
    </source>
</evidence>
<feature type="transmembrane region" description="Helical" evidence="5">
    <location>
        <begin position="231"/>
        <end position="255"/>
    </location>
</feature>
<name>A0A8S1CS35_9INSE</name>
<evidence type="ECO:0000313" key="7">
    <source>
        <dbReference type="Proteomes" id="UP000494165"/>
    </source>
</evidence>
<reference evidence="6 7" key="1">
    <citation type="submission" date="2020-04" db="EMBL/GenBank/DDBJ databases">
        <authorList>
            <person name="Alioto T."/>
            <person name="Alioto T."/>
            <person name="Gomez Garrido J."/>
        </authorList>
    </citation>
    <scope>NUCLEOTIDE SEQUENCE [LARGE SCALE GENOMIC DNA]</scope>
</reference>
<sequence>MRCVKWHVLVRVNLRSALISQLNGGELDPFEKRTRRQRTSGATRKTLLQTILKDWRGIASWQSLTMPPSESSDPVIVALGYFGPWQWRMLLLVALVKVPAAWQMMSILFLASSPESFGGMYFCARTDRDRWTPQEWIEKWHPKSNKYLNGFDPCFVYAGYANDSAPSPYNDGLIGCKDFEFLVDRTTMITQWSLVCDRNRLINVVQSLYLFGIFCGGVVTYSLLKIISPRTIIVVGAALQVAAGIALALQPIYILHCFLKFLVGLSACIMFSAGYQIVVDVTSGQPKLIAGVCYELFWSFGALSLGWMNEAARSWVNLQLMITCPTLLFILLCWFLPDSPRWLIAHGKHKQAENLLRSAAKVNGNILPDDYAVSKPDKPATNNEAEKEPLEKMKVFCCQLIWISTIVTYYGGLLNFRNVGGTNLPGRTTIAGVAEIVGTIIGLVLVLKSRYKIGFMSFLLFIGGICCVCSWAITPNFMGSRGGWAMVGLAVVGRISIACSLAVMTNGGTADYIPIARRPFITMLLLTGGRFFLMGAPFLNSLAFYADSITLSAYGVLILVAALSSFYLFFTSEYKHGPLTARILPKASSNVKPKKPSDENIVGTHINPCFVNDEGIERVI</sequence>
<accession>A0A8S1CS35</accession>
<evidence type="ECO:0000313" key="6">
    <source>
        <dbReference type="EMBL" id="CAB3372050.1"/>
    </source>
</evidence>
<keyword evidence="2 5" id="KW-0812">Transmembrane</keyword>
<dbReference type="Proteomes" id="UP000494165">
    <property type="component" value="Unassembled WGS sequence"/>
</dbReference>
<dbReference type="PANTHER" id="PTHR24064">
    <property type="entry name" value="SOLUTE CARRIER FAMILY 22 MEMBER"/>
    <property type="match status" value="1"/>
</dbReference>
<evidence type="ECO:0008006" key="8">
    <source>
        <dbReference type="Google" id="ProtNLM"/>
    </source>
</evidence>
<feature type="transmembrane region" description="Helical" evidence="5">
    <location>
        <begin position="288"/>
        <end position="308"/>
    </location>
</feature>
<keyword evidence="4 5" id="KW-0472">Membrane</keyword>
<feature type="transmembrane region" description="Helical" evidence="5">
    <location>
        <begin position="314"/>
        <end position="336"/>
    </location>
</feature>
<comment type="subcellular location">
    <subcellularLocation>
        <location evidence="1">Membrane</location>
        <topology evidence="1">Multi-pass membrane protein</topology>
    </subcellularLocation>
</comment>
<comment type="caution">
    <text evidence="6">The sequence shown here is derived from an EMBL/GenBank/DDBJ whole genome shotgun (WGS) entry which is preliminary data.</text>
</comment>
<gene>
    <name evidence="6" type="ORF">CLODIP_2_CD06511</name>
</gene>
<feature type="transmembrane region" description="Helical" evidence="5">
    <location>
        <begin position="485"/>
        <end position="508"/>
    </location>
</feature>
<feature type="transmembrane region" description="Helical" evidence="5">
    <location>
        <begin position="551"/>
        <end position="570"/>
    </location>
</feature>
<feature type="transmembrane region" description="Helical" evidence="5">
    <location>
        <begin position="207"/>
        <end position="224"/>
    </location>
</feature>
<feature type="transmembrane region" description="Helical" evidence="5">
    <location>
        <begin position="520"/>
        <end position="539"/>
    </location>
</feature>
<keyword evidence="7" id="KW-1185">Reference proteome</keyword>
<feature type="transmembrane region" description="Helical" evidence="5">
    <location>
        <begin position="454"/>
        <end position="473"/>
    </location>
</feature>
<evidence type="ECO:0000256" key="3">
    <source>
        <dbReference type="ARBA" id="ARBA00022989"/>
    </source>
</evidence>
<dbReference type="InterPro" id="IPR036259">
    <property type="entry name" value="MFS_trans_sf"/>
</dbReference>
<dbReference type="Gene3D" id="1.20.1250.20">
    <property type="entry name" value="MFS general substrate transporter like domains"/>
    <property type="match status" value="1"/>
</dbReference>